<organism evidence="2 3">
    <name type="scientific">Morganella morganii</name>
    <name type="common">Proteus morganii</name>
    <dbReference type="NCBI Taxonomy" id="582"/>
    <lineage>
        <taxon>Bacteria</taxon>
        <taxon>Pseudomonadati</taxon>
        <taxon>Pseudomonadota</taxon>
        <taxon>Gammaproteobacteria</taxon>
        <taxon>Enterobacterales</taxon>
        <taxon>Morganellaceae</taxon>
        <taxon>Morganella</taxon>
    </lineage>
</organism>
<dbReference type="PATRIC" id="fig|582.24.peg.2174"/>
<reference evidence="2 3" key="1">
    <citation type="submission" date="2015-02" db="EMBL/GenBank/DDBJ databases">
        <title>Whole genome shotgun sequencing of cultured foodborne pathogen.</title>
        <authorList>
            <person name="Timme R."/>
            <person name="Allard M.W."/>
            <person name="Strain E."/>
            <person name="Evans P.S."/>
            <person name="Brown E."/>
        </authorList>
    </citation>
    <scope>NUCLEOTIDE SEQUENCE [LARGE SCALE GENOMIC DNA]</scope>
    <source>
        <strain evidence="2 3">GCSL-TSO-24</strain>
    </source>
</reference>
<dbReference type="Pfam" id="PF22479">
    <property type="entry name" value="Pam3_gp18"/>
    <property type="match status" value="1"/>
</dbReference>
<dbReference type="InterPro" id="IPR054252">
    <property type="entry name" value="Pam3_gp18"/>
</dbReference>
<feature type="domain" description="Cyanophage baseplate Pam3 plug gp18" evidence="1">
    <location>
        <begin position="1"/>
        <end position="93"/>
    </location>
</feature>
<comment type="caution">
    <text evidence="2">The sequence shown here is derived from an EMBL/GenBank/DDBJ whole genome shotgun (WGS) entry which is preliminary data.</text>
</comment>
<protein>
    <submittedName>
        <fullName evidence="2">Phage related-protein</fullName>
    </submittedName>
</protein>
<dbReference type="Proteomes" id="UP000032582">
    <property type="component" value="Unassembled WGS sequence"/>
</dbReference>
<evidence type="ECO:0000259" key="1">
    <source>
        <dbReference type="Pfam" id="PF22479"/>
    </source>
</evidence>
<dbReference type="AlphaFoldDB" id="A0A0D8L976"/>
<evidence type="ECO:0000313" key="2">
    <source>
        <dbReference type="EMBL" id="KJF78294.1"/>
    </source>
</evidence>
<accession>A0A0D8L976</accession>
<name>A0A0D8L976_MORMO</name>
<dbReference type="EMBL" id="JZSH01000058">
    <property type="protein sequence ID" value="KJF78294.1"/>
    <property type="molecule type" value="Genomic_DNA"/>
</dbReference>
<evidence type="ECO:0000313" key="3">
    <source>
        <dbReference type="Proteomes" id="UP000032582"/>
    </source>
</evidence>
<sequence length="98" mass="11411">MKIIPLNTVPNQRLRVTLDGQEWELTIKAARRVMCCDIRCDDTVIVQGIRLVPGQPLIPYRHLRSGGNFALLTEKDELPWWELFEKSQTLVYWGDDDD</sequence>
<proteinExistence type="predicted"/>
<gene>
    <name evidence="2" type="ORF">UA45_07090</name>
</gene>